<dbReference type="PROSITE" id="PS51409">
    <property type="entry name" value="ARGINASE_2"/>
    <property type="match status" value="1"/>
</dbReference>
<accession>A0A5P3XEH9</accession>
<comment type="cofactor">
    <cofactor evidence="10 12">
        <name>Mn(2+)</name>
        <dbReference type="ChEBI" id="CHEBI:29035"/>
    </cofactor>
    <text evidence="10 12">Binds 2 manganese ions per subunit.</text>
</comment>
<dbReference type="SUPFAM" id="SSF52768">
    <property type="entry name" value="Arginase/deacetylase"/>
    <property type="match status" value="1"/>
</dbReference>
<comment type="similarity">
    <text evidence="11 12">Belongs to the arginase family.</text>
</comment>
<evidence type="ECO:0000256" key="6">
    <source>
        <dbReference type="ARBA" id="ARBA00022801"/>
    </source>
</evidence>
<evidence type="ECO:0000313" key="14">
    <source>
        <dbReference type="Proteomes" id="UP000326961"/>
    </source>
</evidence>
<dbReference type="InterPro" id="IPR023696">
    <property type="entry name" value="Ureohydrolase_dom_sf"/>
</dbReference>
<sequence>MNINIIGVPTFYGCDKLGPQLGPDKLREKGIIQTIKKYNHQVYDLGNLYVESVDESEKFASHSDMKYFKPLLDINTNLAHAVNTSLKTGYFPLIVGGDHSIALGSISGVSEYFDKKFAVVWFDAHGDINTFETSESKNVHGMPLASLMGYGHSELKNLYTENIKISEDNVYHIGGRDIDSGEKEFIQNTNMNMYYPEDIANKGLDSIISCILSSLHSKNIQAIHISFDLDFIDSQYVPGTGTRVENGFTVDESKYLLTKLLESGLVKSMDLVELNPSLDKDDITADIAIDILDTVFKNLK</sequence>
<keyword evidence="5 10" id="KW-0479">Metal-binding</keyword>
<evidence type="ECO:0000256" key="1">
    <source>
        <dbReference type="ARBA" id="ARBA00005098"/>
    </source>
</evidence>
<dbReference type="GO" id="GO:0005737">
    <property type="term" value="C:cytoplasm"/>
    <property type="evidence" value="ECO:0007669"/>
    <property type="project" value="TreeGrafter"/>
</dbReference>
<evidence type="ECO:0000256" key="9">
    <source>
        <dbReference type="NCBIfam" id="TIGR01229"/>
    </source>
</evidence>
<organism evidence="13 14">
    <name type="scientific">Paraclostridium bifermentans</name>
    <name type="common">Clostridium bifermentans</name>
    <dbReference type="NCBI Taxonomy" id="1490"/>
    <lineage>
        <taxon>Bacteria</taxon>
        <taxon>Bacillati</taxon>
        <taxon>Bacillota</taxon>
        <taxon>Clostridia</taxon>
        <taxon>Peptostreptococcales</taxon>
        <taxon>Peptostreptococcaceae</taxon>
        <taxon>Paraclostridium</taxon>
    </lineage>
</organism>
<keyword evidence="4 12" id="KW-0056">Arginine metabolism</keyword>
<dbReference type="NCBIfam" id="TIGR01229">
    <property type="entry name" value="rocF_arginase"/>
    <property type="match status" value="1"/>
</dbReference>
<dbReference type="PIRSF" id="PIRSF036979">
    <property type="entry name" value="Arginase"/>
    <property type="match status" value="1"/>
</dbReference>
<name>A0A5P3XEH9_PARBF</name>
<dbReference type="Pfam" id="PF00491">
    <property type="entry name" value="Arginase"/>
    <property type="match status" value="1"/>
</dbReference>
<dbReference type="RefSeq" id="WP_025161244.1">
    <property type="nucleotide sequence ID" value="NZ_CP032452.1"/>
</dbReference>
<dbReference type="PANTHER" id="PTHR43782:SF3">
    <property type="entry name" value="ARGINASE"/>
    <property type="match status" value="1"/>
</dbReference>
<protein>
    <recommendedName>
        <fullName evidence="3 9">Arginase</fullName>
        <ecNumber evidence="2 9">3.5.3.1</ecNumber>
    </recommendedName>
</protein>
<feature type="binding site" evidence="10">
    <location>
        <position position="127"/>
    </location>
    <ligand>
        <name>Mn(2+)</name>
        <dbReference type="ChEBI" id="CHEBI:29035"/>
        <label>1</label>
    </ligand>
</feature>
<evidence type="ECO:0000256" key="7">
    <source>
        <dbReference type="ARBA" id="ARBA00023211"/>
    </source>
</evidence>
<dbReference type="Proteomes" id="UP000326961">
    <property type="component" value="Chromosome"/>
</dbReference>
<keyword evidence="7 10" id="KW-0464">Manganese</keyword>
<dbReference type="EC" id="3.5.3.1" evidence="2 9"/>
<feature type="binding site" evidence="10">
    <location>
        <position position="99"/>
    </location>
    <ligand>
        <name>Mn(2+)</name>
        <dbReference type="ChEBI" id="CHEBI:29035"/>
        <label>1</label>
    </ligand>
</feature>
<dbReference type="GO" id="GO:0004053">
    <property type="term" value="F:arginase activity"/>
    <property type="evidence" value="ECO:0007669"/>
    <property type="project" value="UniProtKB-UniRule"/>
</dbReference>
<dbReference type="InterPro" id="IPR006035">
    <property type="entry name" value="Ureohydrolase"/>
</dbReference>
<evidence type="ECO:0000256" key="5">
    <source>
        <dbReference type="ARBA" id="ARBA00022723"/>
    </source>
</evidence>
<evidence type="ECO:0000256" key="12">
    <source>
        <dbReference type="RuleBase" id="RU361159"/>
    </source>
</evidence>
<dbReference type="PRINTS" id="PR00116">
    <property type="entry name" value="ARGINASE"/>
</dbReference>
<dbReference type="CDD" id="cd09989">
    <property type="entry name" value="Arginase"/>
    <property type="match status" value="1"/>
</dbReference>
<dbReference type="FunFam" id="3.40.800.10:FF:000012">
    <property type="entry name" value="Arginase"/>
    <property type="match status" value="1"/>
</dbReference>
<evidence type="ECO:0000313" key="13">
    <source>
        <dbReference type="EMBL" id="QEZ68723.1"/>
    </source>
</evidence>
<evidence type="ECO:0000256" key="11">
    <source>
        <dbReference type="PROSITE-ProRule" id="PRU00742"/>
    </source>
</evidence>
<evidence type="ECO:0000256" key="3">
    <source>
        <dbReference type="ARBA" id="ARBA00018123"/>
    </source>
</evidence>
<evidence type="ECO:0000256" key="4">
    <source>
        <dbReference type="ARBA" id="ARBA00022503"/>
    </source>
</evidence>
<dbReference type="InterPro" id="IPR014033">
    <property type="entry name" value="Arginase"/>
</dbReference>
<feature type="binding site" evidence="10">
    <location>
        <position position="123"/>
    </location>
    <ligand>
        <name>Mn(2+)</name>
        <dbReference type="ChEBI" id="CHEBI:29035"/>
        <label>1</label>
    </ligand>
</feature>
<dbReference type="AlphaFoldDB" id="A0A5P3XEH9"/>
<feature type="binding site" evidence="10">
    <location>
        <position position="228"/>
    </location>
    <ligand>
        <name>Mn(2+)</name>
        <dbReference type="ChEBI" id="CHEBI:29035"/>
        <label>1</label>
    </ligand>
</feature>
<feature type="binding site" evidence="10">
    <location>
        <position position="230"/>
    </location>
    <ligand>
        <name>Mn(2+)</name>
        <dbReference type="ChEBI" id="CHEBI:29035"/>
        <label>1</label>
    </ligand>
</feature>
<dbReference type="PANTHER" id="PTHR43782">
    <property type="entry name" value="ARGINASE"/>
    <property type="match status" value="1"/>
</dbReference>
<dbReference type="Gene3D" id="3.40.800.10">
    <property type="entry name" value="Ureohydrolase domain"/>
    <property type="match status" value="1"/>
</dbReference>
<evidence type="ECO:0000256" key="2">
    <source>
        <dbReference type="ARBA" id="ARBA00012168"/>
    </source>
</evidence>
<reference evidence="13 14" key="1">
    <citation type="submission" date="2018-09" db="EMBL/GenBank/DDBJ databases">
        <title>A clostridial neurotoxin that targets Anopheles mosquitoes.</title>
        <authorList>
            <person name="Contreras E."/>
            <person name="Masuyer G."/>
            <person name="Qureshi N."/>
            <person name="Chawla S."/>
            <person name="Lim H.L."/>
            <person name="Chen J."/>
            <person name="Stenmark P."/>
            <person name="Gill S."/>
        </authorList>
    </citation>
    <scope>NUCLEOTIDE SEQUENCE [LARGE SCALE GENOMIC DNA]</scope>
    <source>
        <strain evidence="13 14">Cbm</strain>
    </source>
</reference>
<feature type="binding site" evidence="10">
    <location>
        <position position="125"/>
    </location>
    <ligand>
        <name>Mn(2+)</name>
        <dbReference type="ChEBI" id="CHEBI:29035"/>
        <label>1</label>
    </ligand>
</feature>
<gene>
    <name evidence="13" type="primary">rocF</name>
    <name evidence="13" type="ORF">D4A35_07125</name>
</gene>
<dbReference type="GO" id="GO:0030145">
    <property type="term" value="F:manganese ion binding"/>
    <property type="evidence" value="ECO:0007669"/>
    <property type="project" value="TreeGrafter"/>
</dbReference>
<comment type="catalytic activity">
    <reaction evidence="8 12">
        <text>L-arginine + H2O = urea + L-ornithine</text>
        <dbReference type="Rhea" id="RHEA:20569"/>
        <dbReference type="ChEBI" id="CHEBI:15377"/>
        <dbReference type="ChEBI" id="CHEBI:16199"/>
        <dbReference type="ChEBI" id="CHEBI:32682"/>
        <dbReference type="ChEBI" id="CHEBI:46911"/>
        <dbReference type="EC" id="3.5.3.1"/>
    </reaction>
</comment>
<proteinExistence type="inferred from homology"/>
<dbReference type="EMBL" id="CP032452">
    <property type="protein sequence ID" value="QEZ68723.1"/>
    <property type="molecule type" value="Genomic_DNA"/>
</dbReference>
<keyword evidence="6 12" id="KW-0378">Hydrolase</keyword>
<evidence type="ECO:0000256" key="8">
    <source>
        <dbReference type="ARBA" id="ARBA00047391"/>
    </source>
</evidence>
<comment type="pathway">
    <text evidence="1">Nitrogen metabolism; urea cycle; L-ornithine and urea from L-arginine: step 1/1.</text>
</comment>
<evidence type="ECO:0000256" key="10">
    <source>
        <dbReference type="PIRSR" id="PIRSR036979-1"/>
    </source>
</evidence>
<dbReference type="GO" id="GO:0006525">
    <property type="term" value="P:arginine metabolic process"/>
    <property type="evidence" value="ECO:0007669"/>
    <property type="project" value="UniProtKB-KW"/>
</dbReference>